<comment type="catalytic activity">
    <reaction evidence="5 8">
        <text>a 2'-deoxycytidine in DNA + S-adenosyl-L-methionine = a 5-methyl-2'-deoxycytidine in DNA + S-adenosyl-L-homocysteine + H(+)</text>
        <dbReference type="Rhea" id="RHEA:13681"/>
        <dbReference type="Rhea" id="RHEA-COMP:11369"/>
        <dbReference type="Rhea" id="RHEA-COMP:11370"/>
        <dbReference type="ChEBI" id="CHEBI:15378"/>
        <dbReference type="ChEBI" id="CHEBI:57856"/>
        <dbReference type="ChEBI" id="CHEBI:59789"/>
        <dbReference type="ChEBI" id="CHEBI:85452"/>
        <dbReference type="ChEBI" id="CHEBI:85454"/>
        <dbReference type="EC" id="2.1.1.37"/>
    </reaction>
</comment>
<dbReference type="Gene3D" id="3.90.120.10">
    <property type="entry name" value="DNA Methylase, subunit A, domain 2"/>
    <property type="match status" value="1"/>
</dbReference>
<dbReference type="Gene3D" id="3.40.50.150">
    <property type="entry name" value="Vaccinia Virus protein VP39"/>
    <property type="match status" value="1"/>
</dbReference>
<feature type="active site" evidence="6">
    <location>
        <position position="138"/>
    </location>
</feature>
<gene>
    <name evidence="9" type="primary">dcm</name>
    <name evidence="9" type="ORF">F0M16_19155</name>
</gene>
<evidence type="ECO:0000256" key="1">
    <source>
        <dbReference type="ARBA" id="ARBA00022603"/>
    </source>
</evidence>
<dbReference type="CDD" id="cd00315">
    <property type="entry name" value="Cyt_C5_DNA_methylase"/>
    <property type="match status" value="1"/>
</dbReference>
<dbReference type="GO" id="GO:0044027">
    <property type="term" value="P:negative regulation of gene expression via chromosomal CpG island methylation"/>
    <property type="evidence" value="ECO:0007669"/>
    <property type="project" value="TreeGrafter"/>
</dbReference>
<dbReference type="InterPro" id="IPR001525">
    <property type="entry name" value="C5_MeTfrase"/>
</dbReference>
<evidence type="ECO:0000313" key="10">
    <source>
        <dbReference type="Proteomes" id="UP000323225"/>
    </source>
</evidence>
<evidence type="ECO:0000256" key="5">
    <source>
        <dbReference type="ARBA" id="ARBA00047422"/>
    </source>
</evidence>
<dbReference type="Proteomes" id="UP000323225">
    <property type="component" value="Unassembled WGS sequence"/>
</dbReference>
<dbReference type="Pfam" id="PF00145">
    <property type="entry name" value="DNA_methylase"/>
    <property type="match status" value="1"/>
</dbReference>
<dbReference type="PROSITE" id="PS00094">
    <property type="entry name" value="C5_MTASE_1"/>
    <property type="match status" value="1"/>
</dbReference>
<evidence type="ECO:0000256" key="8">
    <source>
        <dbReference type="RuleBase" id="RU000417"/>
    </source>
</evidence>
<dbReference type="EMBL" id="VUAA01000027">
    <property type="protein sequence ID" value="KAA1253155.1"/>
    <property type="molecule type" value="Genomic_DNA"/>
</dbReference>
<evidence type="ECO:0000256" key="7">
    <source>
        <dbReference type="RuleBase" id="RU000416"/>
    </source>
</evidence>
<dbReference type="PRINTS" id="PR00105">
    <property type="entry name" value="C5METTRFRASE"/>
</dbReference>
<keyword evidence="1 6" id="KW-0489">Methyltransferase</keyword>
<dbReference type="AlphaFoldDB" id="A0A5Q6PE61"/>
<dbReference type="InterPro" id="IPR018117">
    <property type="entry name" value="C5_DNA_meth_AS"/>
</dbReference>
<dbReference type="InterPro" id="IPR050390">
    <property type="entry name" value="C5-Methyltransferase"/>
</dbReference>
<accession>A0A5Q6PE61</accession>
<evidence type="ECO:0000313" key="9">
    <source>
        <dbReference type="EMBL" id="KAA1253155.1"/>
    </source>
</evidence>
<sequence>MIKYFSPELVSDLLGVSLHTINTWIKSEKLIASSQRGFTREDLAHLDGLSFLLDDKIEPNVTQSVNLKSIELFSGAGGMALGLANAGFNHVLLNEIDKDACETLRANINGNIVNDAIENIDFTKWYRRVNLISGGVPCQPFSHNGNRLGFEDTRGTLFYQFARAIKEVEPDAFIMENVKGLATHDKGRTLKTMVSVLEDLGYNVEAPKVLNAFHYGIPQKRERLFILGFREDLKIQFKWPAKNPDIKVVSDALCSGSLYPIDVPESIGQKYPKKAHGVFELIPEGGNWRDLPDAIKIEVMGASLFNGGGNSGTFKRLAMDRPSPTLTCSPAQKQTGRCHPIEIRPLSVREYARIQSFPDHWDFKGTMGAQYRQIGNAVPPKLSEVLGESIVRAISPT</sequence>
<name>A0A5Q6PE61_VIBCL</name>
<comment type="caution">
    <text evidence="9">The sequence shown here is derived from an EMBL/GenBank/DDBJ whole genome shotgun (WGS) entry which is preliminary data.</text>
</comment>
<dbReference type="PANTHER" id="PTHR10629">
    <property type="entry name" value="CYTOSINE-SPECIFIC METHYLTRANSFERASE"/>
    <property type="match status" value="1"/>
</dbReference>
<dbReference type="PROSITE" id="PS00095">
    <property type="entry name" value="C5_MTASE_2"/>
    <property type="match status" value="1"/>
</dbReference>
<keyword evidence="2 6" id="KW-0808">Transferase</keyword>
<dbReference type="GO" id="GO:0009307">
    <property type="term" value="P:DNA restriction-modification system"/>
    <property type="evidence" value="ECO:0007669"/>
    <property type="project" value="UniProtKB-KW"/>
</dbReference>
<reference evidence="9 10" key="1">
    <citation type="submission" date="2019-09" db="EMBL/GenBank/DDBJ databases">
        <authorList>
            <person name="Kritzky A."/>
            <person name="Schelkanova E.Y."/>
            <person name="Alkhova Z.V."/>
            <person name="Smirnova N.I."/>
        </authorList>
    </citation>
    <scope>NUCLEOTIDE SEQUENCE [LARGE SCALE GENOMIC DNA]</scope>
    <source>
        <strain evidence="9 10">M1526</strain>
    </source>
</reference>
<comment type="similarity">
    <text evidence="6 7">Belongs to the class I-like SAM-binding methyltransferase superfamily. C5-methyltransferase family.</text>
</comment>
<dbReference type="SUPFAM" id="SSF53335">
    <property type="entry name" value="S-adenosyl-L-methionine-dependent methyltransferases"/>
    <property type="match status" value="1"/>
</dbReference>
<organism evidence="9 10">
    <name type="scientific">Vibrio cholerae</name>
    <dbReference type="NCBI Taxonomy" id="666"/>
    <lineage>
        <taxon>Bacteria</taxon>
        <taxon>Pseudomonadati</taxon>
        <taxon>Pseudomonadota</taxon>
        <taxon>Gammaproteobacteria</taxon>
        <taxon>Vibrionales</taxon>
        <taxon>Vibrionaceae</taxon>
        <taxon>Vibrio</taxon>
    </lineage>
</organism>
<dbReference type="EC" id="2.1.1.37" evidence="8"/>
<protein>
    <recommendedName>
        <fullName evidence="8">Cytosine-specific methyltransferase</fullName>
        <ecNumber evidence="8">2.1.1.37</ecNumber>
    </recommendedName>
</protein>
<proteinExistence type="inferred from homology"/>
<evidence type="ECO:0000256" key="6">
    <source>
        <dbReference type="PROSITE-ProRule" id="PRU01016"/>
    </source>
</evidence>
<dbReference type="NCBIfam" id="TIGR00675">
    <property type="entry name" value="dcm"/>
    <property type="match status" value="1"/>
</dbReference>
<dbReference type="GO" id="GO:0003677">
    <property type="term" value="F:DNA binding"/>
    <property type="evidence" value="ECO:0007669"/>
    <property type="project" value="TreeGrafter"/>
</dbReference>
<keyword evidence="4" id="KW-0680">Restriction system</keyword>
<dbReference type="GO" id="GO:0003886">
    <property type="term" value="F:DNA (cytosine-5-)-methyltransferase activity"/>
    <property type="evidence" value="ECO:0007669"/>
    <property type="project" value="UniProtKB-EC"/>
</dbReference>
<evidence type="ECO:0000256" key="4">
    <source>
        <dbReference type="ARBA" id="ARBA00022747"/>
    </source>
</evidence>
<evidence type="ECO:0000256" key="2">
    <source>
        <dbReference type="ARBA" id="ARBA00022679"/>
    </source>
</evidence>
<dbReference type="InterPro" id="IPR031303">
    <property type="entry name" value="C5_meth_CS"/>
</dbReference>
<dbReference type="InterPro" id="IPR029063">
    <property type="entry name" value="SAM-dependent_MTases_sf"/>
</dbReference>
<dbReference type="PROSITE" id="PS51679">
    <property type="entry name" value="SAM_MT_C5"/>
    <property type="match status" value="1"/>
</dbReference>
<keyword evidence="3 6" id="KW-0949">S-adenosyl-L-methionine</keyword>
<evidence type="ECO:0000256" key="3">
    <source>
        <dbReference type="ARBA" id="ARBA00022691"/>
    </source>
</evidence>
<dbReference type="PANTHER" id="PTHR10629:SF52">
    <property type="entry name" value="DNA (CYTOSINE-5)-METHYLTRANSFERASE 1"/>
    <property type="match status" value="1"/>
</dbReference>
<dbReference type="GO" id="GO:0032259">
    <property type="term" value="P:methylation"/>
    <property type="evidence" value="ECO:0007669"/>
    <property type="project" value="UniProtKB-KW"/>
</dbReference>